<evidence type="ECO:0000256" key="6">
    <source>
        <dbReference type="ARBA" id="ARBA00023012"/>
    </source>
</evidence>
<dbReference type="SMART" id="SM00387">
    <property type="entry name" value="HATPase_c"/>
    <property type="match status" value="1"/>
</dbReference>
<feature type="domain" description="Histidine kinase" evidence="8">
    <location>
        <begin position="26"/>
        <end position="269"/>
    </location>
</feature>
<evidence type="ECO:0000256" key="7">
    <source>
        <dbReference type="SAM" id="MobiDB-lite"/>
    </source>
</evidence>
<dbReference type="InterPro" id="IPR003661">
    <property type="entry name" value="HisK_dim/P_dom"/>
</dbReference>
<dbReference type="PANTHER" id="PTHR44936:SF9">
    <property type="entry name" value="SENSOR PROTEIN CREC"/>
    <property type="match status" value="1"/>
</dbReference>
<evidence type="ECO:0000256" key="3">
    <source>
        <dbReference type="ARBA" id="ARBA00022553"/>
    </source>
</evidence>
<feature type="region of interest" description="Disordered" evidence="7">
    <location>
        <begin position="111"/>
        <end position="152"/>
    </location>
</feature>
<dbReference type="SUPFAM" id="SSF55874">
    <property type="entry name" value="ATPase domain of HSP90 chaperone/DNA topoisomerase II/histidine kinase"/>
    <property type="match status" value="1"/>
</dbReference>
<keyword evidence="5 9" id="KW-0418">Kinase</keyword>
<proteinExistence type="predicted"/>
<comment type="catalytic activity">
    <reaction evidence="1">
        <text>ATP + protein L-histidine = ADP + protein N-phospho-L-histidine.</text>
        <dbReference type="EC" id="2.7.13.3"/>
    </reaction>
</comment>
<comment type="caution">
    <text evidence="9">The sequence shown here is derived from an EMBL/GenBank/DDBJ whole genome shotgun (WGS) entry which is preliminary data.</text>
</comment>
<protein>
    <recommendedName>
        <fullName evidence="2">histidine kinase</fullName>
        <ecNumber evidence="2">2.7.13.3</ecNumber>
    </recommendedName>
</protein>
<evidence type="ECO:0000259" key="8">
    <source>
        <dbReference type="PROSITE" id="PS50109"/>
    </source>
</evidence>
<evidence type="ECO:0000313" key="9">
    <source>
        <dbReference type="EMBL" id="MBB4693742.1"/>
    </source>
</evidence>
<evidence type="ECO:0000256" key="4">
    <source>
        <dbReference type="ARBA" id="ARBA00022679"/>
    </source>
</evidence>
<dbReference type="GO" id="GO:0000155">
    <property type="term" value="F:phosphorelay sensor kinase activity"/>
    <property type="evidence" value="ECO:0007669"/>
    <property type="project" value="InterPro"/>
</dbReference>
<evidence type="ECO:0000256" key="2">
    <source>
        <dbReference type="ARBA" id="ARBA00012438"/>
    </source>
</evidence>
<evidence type="ECO:0000256" key="5">
    <source>
        <dbReference type="ARBA" id="ARBA00022777"/>
    </source>
</evidence>
<evidence type="ECO:0000256" key="1">
    <source>
        <dbReference type="ARBA" id="ARBA00000085"/>
    </source>
</evidence>
<evidence type="ECO:0000313" key="10">
    <source>
        <dbReference type="Proteomes" id="UP000542742"/>
    </source>
</evidence>
<dbReference type="PROSITE" id="PS50109">
    <property type="entry name" value="HIS_KIN"/>
    <property type="match status" value="1"/>
</dbReference>
<keyword evidence="6" id="KW-0902">Two-component regulatory system</keyword>
<keyword evidence="10" id="KW-1185">Reference proteome</keyword>
<dbReference type="InterPro" id="IPR036890">
    <property type="entry name" value="HATPase_C_sf"/>
</dbReference>
<dbReference type="InterPro" id="IPR050980">
    <property type="entry name" value="2C_sensor_his_kinase"/>
</dbReference>
<dbReference type="RefSeq" id="WP_184952325.1">
    <property type="nucleotide sequence ID" value="NZ_BOMC01000054.1"/>
</dbReference>
<dbReference type="EC" id="2.7.13.3" evidence="2"/>
<keyword evidence="4" id="KW-0808">Transferase</keyword>
<dbReference type="InterPro" id="IPR005467">
    <property type="entry name" value="His_kinase_dom"/>
</dbReference>
<dbReference type="EMBL" id="JACHMF010000001">
    <property type="protein sequence ID" value="MBB4693742.1"/>
    <property type="molecule type" value="Genomic_DNA"/>
</dbReference>
<dbReference type="Gene3D" id="3.30.565.10">
    <property type="entry name" value="Histidine kinase-like ATPase, C-terminal domain"/>
    <property type="match status" value="1"/>
</dbReference>
<dbReference type="Proteomes" id="UP000542742">
    <property type="component" value="Unassembled WGS sequence"/>
</dbReference>
<dbReference type="InterPro" id="IPR003594">
    <property type="entry name" value="HATPase_dom"/>
</dbReference>
<keyword evidence="3" id="KW-0597">Phosphoprotein</keyword>
<name>A0A7W7G2G0_9ACTN</name>
<dbReference type="GO" id="GO:0005886">
    <property type="term" value="C:plasma membrane"/>
    <property type="evidence" value="ECO:0007669"/>
    <property type="project" value="UniProtKB-SubCell"/>
</dbReference>
<reference evidence="9 10" key="1">
    <citation type="submission" date="2020-08" db="EMBL/GenBank/DDBJ databases">
        <title>Sequencing the genomes of 1000 actinobacteria strains.</title>
        <authorList>
            <person name="Klenk H.-P."/>
        </authorList>
    </citation>
    <scope>NUCLEOTIDE SEQUENCE [LARGE SCALE GENOMIC DNA]</scope>
    <source>
        <strain evidence="9 10">DSM 45518</strain>
    </source>
</reference>
<dbReference type="AlphaFoldDB" id="A0A7W7G2G0"/>
<dbReference type="Pfam" id="PF02518">
    <property type="entry name" value="HATPase_c"/>
    <property type="match status" value="1"/>
</dbReference>
<organism evidence="9 10">
    <name type="scientific">Paractinoplanes abujensis</name>
    <dbReference type="NCBI Taxonomy" id="882441"/>
    <lineage>
        <taxon>Bacteria</taxon>
        <taxon>Bacillati</taxon>
        <taxon>Actinomycetota</taxon>
        <taxon>Actinomycetes</taxon>
        <taxon>Micromonosporales</taxon>
        <taxon>Micromonosporaceae</taxon>
        <taxon>Paractinoplanes</taxon>
    </lineage>
</organism>
<accession>A0A7W7G2G0</accession>
<dbReference type="CDD" id="cd00082">
    <property type="entry name" value="HisKA"/>
    <property type="match status" value="1"/>
</dbReference>
<gene>
    <name evidence="9" type="ORF">BKA14_003890</name>
</gene>
<dbReference type="PANTHER" id="PTHR44936">
    <property type="entry name" value="SENSOR PROTEIN CREC"/>
    <property type="match status" value="1"/>
</dbReference>
<sequence length="270" mass="27937">MPLPRPVMRLIRPRRAPDPGVVLLRSVCHELRPPMATLTALVQALERDQPEERRGELARLAAEHAVHAQAVLGQAAAAANGLAPARAAAVPLSAVLPGIAATTLTGATTAFSPGATATTSPDATATTWSGATATTSPDATATSWSGAAAASGPDRLTVTMTRRAAAWPVQPQHTRQILLNLVGNAMCHSPGPVRLVARRWGSRLRLSVFDTGVPSPGLTAALRRRTPPPTDRGLGLWVVRGLVAAAGGSIRARASSSGKCVEVSLPRHHG</sequence>